<evidence type="ECO:0000256" key="1">
    <source>
        <dbReference type="SAM" id="MobiDB-lite"/>
    </source>
</evidence>
<feature type="signal peptide" evidence="2">
    <location>
        <begin position="1"/>
        <end position="18"/>
    </location>
</feature>
<sequence>MAITLFFFCSLLLGTSLGQDGNDRYLNQMLGSAADLANQGVDVLQGRDKLINQLTGSAVEHGTNLGKMGVAAGTTLASKGLGGAADLGKGSLDLTGTVVEIVPGTELLPVRTVTDAGKTGVTVLNNIGQKGIESVGYLGNEVLDKTNTITKITTGTLDNLSSARAAITKDTVSTTANAAANLLHTLGDAAGAFMPGGSTETNEILEIPNALPEPNIAEVVPENKIVEPAPALEIAKQEPEPEKLPNAIEPVDEPKVVEPESESSGGIGSYISSGWSYFGG</sequence>
<feature type="chain" id="PRO_5003159793" evidence="2">
    <location>
        <begin position="19"/>
        <end position="280"/>
    </location>
</feature>
<dbReference type="EMBL" id="HP429303">
    <property type="protein sequence ID" value="ADN29803.1"/>
    <property type="molecule type" value="mRNA"/>
</dbReference>
<accession>E2J785</accession>
<name>E2J785_9HEMI</name>
<protein>
    <submittedName>
        <fullName evidence="3">Hemolysin-like secreted salivary protein</fullName>
    </submittedName>
</protein>
<organism evidence="3">
    <name type="scientific">Triatoma matogrossensis</name>
    <dbReference type="NCBI Taxonomy" id="162370"/>
    <lineage>
        <taxon>Eukaryota</taxon>
        <taxon>Metazoa</taxon>
        <taxon>Ecdysozoa</taxon>
        <taxon>Arthropoda</taxon>
        <taxon>Hexapoda</taxon>
        <taxon>Insecta</taxon>
        <taxon>Pterygota</taxon>
        <taxon>Neoptera</taxon>
        <taxon>Paraneoptera</taxon>
        <taxon>Hemiptera</taxon>
        <taxon>Heteroptera</taxon>
        <taxon>Panheteroptera</taxon>
        <taxon>Cimicomorpha</taxon>
        <taxon>Reduviidae</taxon>
        <taxon>Triatominae</taxon>
        <taxon>Triatoma</taxon>
    </lineage>
</organism>
<evidence type="ECO:0000256" key="2">
    <source>
        <dbReference type="SAM" id="SignalP"/>
    </source>
</evidence>
<proteinExistence type="evidence at transcript level"/>
<keyword evidence="2" id="KW-0732">Signal</keyword>
<reference evidence="3" key="1">
    <citation type="journal article" date="2012" name="Am. J. Trop. Med. Hyg.">
        <title>An insight into the sialotranscriptome of Triatoma matogrossensis, a kissing bug associated with fogo selvagem in South America.</title>
        <authorList>
            <person name="Assumpcao T.C."/>
            <person name="Eaton D.P."/>
            <person name="Pham V.M."/>
            <person name="Francischetti I.M."/>
            <person name="Aoki V."/>
            <person name="Hans-Filho G."/>
            <person name="Rivitti E.A."/>
            <person name="Valenzuela J.G."/>
            <person name="Diaz L.A."/>
            <person name="Ribeiro J.M."/>
        </authorList>
    </citation>
    <scope>NUCLEOTIDE SEQUENCE</scope>
    <source>
        <tissue evidence="3">Salivary gland</tissue>
    </source>
</reference>
<feature type="region of interest" description="Disordered" evidence="1">
    <location>
        <begin position="237"/>
        <end position="280"/>
    </location>
</feature>
<evidence type="ECO:0000313" key="3">
    <source>
        <dbReference type="EMBL" id="ADN29803.1"/>
    </source>
</evidence>
<feature type="compositionally biased region" description="Low complexity" evidence="1">
    <location>
        <begin position="269"/>
        <end position="280"/>
    </location>
</feature>
<dbReference type="AlphaFoldDB" id="E2J785"/>